<dbReference type="EMBL" id="AFBI03000005">
    <property type="protein sequence ID" value="EJW01313.1"/>
    <property type="molecule type" value="Genomic_DNA"/>
</dbReference>
<reference evidence="1 2" key="1">
    <citation type="submission" date="2011-08" db="EMBL/GenBank/DDBJ databases">
        <authorList>
            <person name="Liu Z.J."/>
            <person name="Shi F.L."/>
            <person name="Lu J.Q."/>
            <person name="Li M."/>
            <person name="Wang Z.L."/>
        </authorList>
    </citation>
    <scope>NUCLEOTIDE SEQUENCE [LARGE SCALE GENOMIC DNA]</scope>
    <source>
        <strain evidence="1 2">USNM 41457</strain>
    </source>
</reference>
<sequence length="152" mass="18162">MTETRFLRNEIIKILEDTDDNKEVIGFFRSYISKIDKEWFILEDIVFKKYDEILFTAINMLYIHHVINLKIKSNTDDGNYERSLNVIASFTLFTAIFSLLDKLILQKKDVIRLFEIMNEFNMHINCHERNDKEVKELIEKDLCSKIHNVLVV</sequence>
<keyword evidence="2" id="KW-1185">Reference proteome</keyword>
<dbReference type="VEuPathDB" id="MicrosporidiaDB:EDEG_00498"/>
<gene>
    <name evidence="1" type="ORF">EDEG_00498</name>
</gene>
<organism evidence="1 2">
    <name type="scientific">Edhazardia aedis (strain USNM 41457)</name>
    <name type="common">Microsporidian parasite</name>
    <dbReference type="NCBI Taxonomy" id="1003232"/>
    <lineage>
        <taxon>Eukaryota</taxon>
        <taxon>Fungi</taxon>
        <taxon>Fungi incertae sedis</taxon>
        <taxon>Microsporidia</taxon>
        <taxon>Edhazardia</taxon>
    </lineage>
</organism>
<evidence type="ECO:0000313" key="2">
    <source>
        <dbReference type="Proteomes" id="UP000003163"/>
    </source>
</evidence>
<proteinExistence type="predicted"/>
<dbReference type="Proteomes" id="UP000003163">
    <property type="component" value="Unassembled WGS sequence"/>
</dbReference>
<accession>J8ZNP9</accession>
<dbReference type="AlphaFoldDB" id="J8ZNP9"/>
<dbReference type="HOGENOM" id="CLU_1722348_0_0_1"/>
<dbReference type="InParanoid" id="J8ZNP9"/>
<evidence type="ECO:0000313" key="1">
    <source>
        <dbReference type="EMBL" id="EJW01313.1"/>
    </source>
</evidence>
<reference evidence="2" key="2">
    <citation type="submission" date="2015-07" db="EMBL/GenBank/DDBJ databases">
        <title>Contrasting host-pathogen interactions and genome evolution in two generalist and specialist microsporidian pathogens of mosquitoes.</title>
        <authorList>
            <consortium name="The Broad Institute Genomics Platform"/>
            <consortium name="The Broad Institute Genome Sequencing Center for Infectious Disease"/>
            <person name="Cuomo C.A."/>
            <person name="Sanscrainte N.D."/>
            <person name="Goldberg J.M."/>
            <person name="Heiman D."/>
            <person name="Young S."/>
            <person name="Zeng Q."/>
            <person name="Becnel J.J."/>
            <person name="Birren B.W."/>
        </authorList>
    </citation>
    <scope>NUCLEOTIDE SEQUENCE [LARGE SCALE GENOMIC DNA]</scope>
    <source>
        <strain evidence="2">USNM 41457</strain>
    </source>
</reference>
<name>J8ZNP9_EDHAE</name>
<comment type="caution">
    <text evidence="1">The sequence shown here is derived from an EMBL/GenBank/DDBJ whole genome shotgun (WGS) entry which is preliminary data.</text>
</comment>
<protein>
    <submittedName>
        <fullName evidence="1">Uncharacterized protein</fullName>
    </submittedName>
</protein>